<protein>
    <submittedName>
        <fullName evidence="2">Uncharacterized protein</fullName>
    </submittedName>
</protein>
<dbReference type="InParanoid" id="A0A2P6P023"/>
<evidence type="ECO:0000256" key="1">
    <source>
        <dbReference type="SAM" id="MobiDB-lite"/>
    </source>
</evidence>
<feature type="region of interest" description="Disordered" evidence="1">
    <location>
        <begin position="1"/>
        <end position="47"/>
    </location>
</feature>
<feature type="region of interest" description="Disordered" evidence="1">
    <location>
        <begin position="87"/>
        <end position="133"/>
    </location>
</feature>
<feature type="compositionally biased region" description="Basic and acidic residues" evidence="1">
    <location>
        <begin position="108"/>
        <end position="130"/>
    </location>
</feature>
<sequence length="284" mass="32489">MQDSYWDSKGDKQQQPLNPPLYLAQGNRQTSDAWDIPTPSSHTRPQSFLEDLFSDLHATPLRRSSLDIEDRCSSSWPPLTAQNQQPFFTRSMVFSSTSTTETTSSMSIREEPSPRQPHVSRETNPKKSKTDNSSANWFHILEPLKPRQRKSYKAEPRYLSPNPIVVGLKEFHRARDILSGIISVELVDGDGNILDPLRRNYLSSNTALYQNLGEDATCRFSLRILENTRDGPMRLLFSINFMTRDGVSVNELVYSNQFVVSYSNKHSAKYPTAKRRKKEDAEET</sequence>
<proteinExistence type="predicted"/>
<feature type="compositionally biased region" description="Basic and acidic residues" evidence="1">
    <location>
        <begin position="1"/>
        <end position="12"/>
    </location>
</feature>
<feature type="compositionally biased region" description="Polar residues" evidence="1">
    <location>
        <begin position="26"/>
        <end position="46"/>
    </location>
</feature>
<keyword evidence="3" id="KW-1185">Reference proteome</keyword>
<accession>A0A2P6P023</accession>
<feature type="compositionally biased region" description="Low complexity" evidence="1">
    <location>
        <begin position="95"/>
        <end position="105"/>
    </location>
</feature>
<reference evidence="2 3" key="1">
    <citation type="journal article" date="2018" name="Genome Biol. Evol.">
        <title>Multiple Roots of Fruiting Body Formation in Amoebozoa.</title>
        <authorList>
            <person name="Hillmann F."/>
            <person name="Forbes G."/>
            <person name="Novohradska S."/>
            <person name="Ferling I."/>
            <person name="Riege K."/>
            <person name="Groth M."/>
            <person name="Westermann M."/>
            <person name="Marz M."/>
            <person name="Spaller T."/>
            <person name="Winckler T."/>
            <person name="Schaap P."/>
            <person name="Glockner G."/>
        </authorList>
    </citation>
    <scope>NUCLEOTIDE SEQUENCE [LARGE SCALE GENOMIC DNA]</scope>
    <source>
        <strain evidence="2 3">Jena</strain>
    </source>
</reference>
<comment type="caution">
    <text evidence="2">The sequence shown here is derived from an EMBL/GenBank/DDBJ whole genome shotgun (WGS) entry which is preliminary data.</text>
</comment>
<gene>
    <name evidence="2" type="ORF">PROFUN_00783</name>
</gene>
<dbReference type="Proteomes" id="UP000241769">
    <property type="component" value="Unassembled WGS sequence"/>
</dbReference>
<evidence type="ECO:0000313" key="2">
    <source>
        <dbReference type="EMBL" id="PRP89519.1"/>
    </source>
</evidence>
<dbReference type="AlphaFoldDB" id="A0A2P6P023"/>
<dbReference type="EMBL" id="MDYQ01000002">
    <property type="protein sequence ID" value="PRP89519.1"/>
    <property type="molecule type" value="Genomic_DNA"/>
</dbReference>
<organism evidence="2 3">
    <name type="scientific">Planoprotostelium fungivorum</name>
    <dbReference type="NCBI Taxonomy" id="1890364"/>
    <lineage>
        <taxon>Eukaryota</taxon>
        <taxon>Amoebozoa</taxon>
        <taxon>Evosea</taxon>
        <taxon>Variosea</taxon>
        <taxon>Cavosteliida</taxon>
        <taxon>Cavosteliaceae</taxon>
        <taxon>Planoprotostelium</taxon>
    </lineage>
</organism>
<evidence type="ECO:0000313" key="3">
    <source>
        <dbReference type="Proteomes" id="UP000241769"/>
    </source>
</evidence>
<name>A0A2P6P023_9EUKA</name>